<dbReference type="GO" id="GO:0035267">
    <property type="term" value="C:NuA4 histone acetyltransferase complex"/>
    <property type="evidence" value="ECO:0007669"/>
    <property type="project" value="TreeGrafter"/>
</dbReference>
<dbReference type="Gene3D" id="3.30.60.60">
    <property type="entry name" value="N-acetyl transferase-like"/>
    <property type="match status" value="1"/>
</dbReference>
<keyword evidence="7" id="KW-0862">Zinc</keyword>
<keyword evidence="10" id="KW-0804">Transcription</keyword>
<dbReference type="EC" id="2.3.1.48" evidence="3"/>
<evidence type="ECO:0000256" key="2">
    <source>
        <dbReference type="ARBA" id="ARBA00010107"/>
    </source>
</evidence>
<protein>
    <recommendedName>
        <fullName evidence="3">histone acetyltransferase</fullName>
        <ecNumber evidence="3">2.3.1.48</ecNumber>
    </recommendedName>
</protein>
<evidence type="ECO:0000256" key="13">
    <source>
        <dbReference type="PIRSR" id="PIRSR602717-51"/>
    </source>
</evidence>
<evidence type="ECO:0000256" key="8">
    <source>
        <dbReference type="ARBA" id="ARBA00022990"/>
    </source>
</evidence>
<evidence type="ECO:0000256" key="5">
    <source>
        <dbReference type="ARBA" id="ARBA00022723"/>
    </source>
</evidence>
<comment type="subcellular location">
    <subcellularLocation>
        <location evidence="1">Nucleus</location>
    </subcellularLocation>
</comment>
<dbReference type="Gene3D" id="3.40.630.30">
    <property type="match status" value="1"/>
</dbReference>
<evidence type="ECO:0000256" key="1">
    <source>
        <dbReference type="ARBA" id="ARBA00004123"/>
    </source>
</evidence>
<feature type="active site" description="Proton donor/acceptor" evidence="13">
    <location>
        <position position="307"/>
    </location>
</feature>
<evidence type="ECO:0000256" key="14">
    <source>
        <dbReference type="SAM" id="Phobius"/>
    </source>
</evidence>
<evidence type="ECO:0000256" key="7">
    <source>
        <dbReference type="ARBA" id="ARBA00022833"/>
    </source>
</evidence>
<evidence type="ECO:0000256" key="12">
    <source>
        <dbReference type="ARBA" id="ARBA00023315"/>
    </source>
</evidence>
<dbReference type="SUPFAM" id="SSF55729">
    <property type="entry name" value="Acyl-CoA N-acyltransferases (Nat)"/>
    <property type="match status" value="1"/>
</dbReference>
<keyword evidence="11" id="KW-0539">Nucleus</keyword>
<keyword evidence="17" id="KW-1185">Reference proteome</keyword>
<keyword evidence="5" id="KW-0479">Metal-binding</keyword>
<evidence type="ECO:0000256" key="3">
    <source>
        <dbReference type="ARBA" id="ARBA00013184"/>
    </source>
</evidence>
<dbReference type="Pfam" id="PF11717">
    <property type="entry name" value="Tudor-knot"/>
    <property type="match status" value="1"/>
</dbReference>
<dbReference type="GO" id="GO:0005634">
    <property type="term" value="C:nucleus"/>
    <property type="evidence" value="ECO:0007669"/>
    <property type="project" value="UniProtKB-SubCell"/>
</dbReference>
<dbReference type="PANTHER" id="PTHR10615">
    <property type="entry name" value="HISTONE ACETYLTRANSFERASE"/>
    <property type="match status" value="1"/>
</dbReference>
<evidence type="ECO:0000313" key="16">
    <source>
        <dbReference type="EMBL" id="KRY83173.1"/>
    </source>
</evidence>
<dbReference type="EMBL" id="JYDT01000148">
    <property type="protein sequence ID" value="KRY83173.1"/>
    <property type="molecule type" value="Genomic_DNA"/>
</dbReference>
<keyword evidence="6" id="KW-0863">Zinc-finger</keyword>
<dbReference type="GO" id="GO:0046972">
    <property type="term" value="F:histone H4K16 acetyltransferase activity"/>
    <property type="evidence" value="ECO:0007669"/>
    <property type="project" value="TreeGrafter"/>
</dbReference>
<dbReference type="GO" id="GO:0006355">
    <property type="term" value="P:regulation of DNA-templated transcription"/>
    <property type="evidence" value="ECO:0007669"/>
    <property type="project" value="InterPro"/>
</dbReference>
<dbReference type="Proteomes" id="UP000054995">
    <property type="component" value="Unassembled WGS sequence"/>
</dbReference>
<reference evidence="16 17" key="1">
    <citation type="submission" date="2015-01" db="EMBL/GenBank/DDBJ databases">
        <title>Evolution of Trichinella species and genotypes.</title>
        <authorList>
            <person name="Korhonen P.K."/>
            <person name="Edoardo P."/>
            <person name="Giuseppe L.R."/>
            <person name="Gasser R.B."/>
        </authorList>
    </citation>
    <scope>NUCLEOTIDE SEQUENCE [LARGE SCALE GENOMIC DNA]</scope>
    <source>
        <strain evidence="16">ISS470</strain>
    </source>
</reference>
<dbReference type="Pfam" id="PF17772">
    <property type="entry name" value="zf-MYST"/>
    <property type="match status" value="1"/>
</dbReference>
<dbReference type="InterPro" id="IPR050603">
    <property type="entry name" value="MYST_HAT"/>
</dbReference>
<keyword evidence="8" id="KW-0007">Acetylation</keyword>
<dbReference type="Gene3D" id="1.10.10.10">
    <property type="entry name" value="Winged helix-like DNA-binding domain superfamily/Winged helix DNA-binding domain"/>
    <property type="match status" value="1"/>
</dbReference>
<dbReference type="OrthoDB" id="5917473at2759"/>
<dbReference type="GO" id="GO:0008270">
    <property type="term" value="F:zinc ion binding"/>
    <property type="evidence" value="ECO:0007669"/>
    <property type="project" value="UniProtKB-KW"/>
</dbReference>
<evidence type="ECO:0000313" key="17">
    <source>
        <dbReference type="Proteomes" id="UP000054995"/>
    </source>
</evidence>
<dbReference type="SUPFAM" id="SSF54160">
    <property type="entry name" value="Chromo domain-like"/>
    <property type="match status" value="1"/>
</dbReference>
<keyword evidence="14" id="KW-0472">Membrane</keyword>
<dbReference type="InterPro" id="IPR040706">
    <property type="entry name" value="Zf-MYST"/>
</dbReference>
<comment type="similarity">
    <text evidence="2">Belongs to the MYST (SAS/MOZ) family.</text>
</comment>
<keyword evidence="9" id="KW-0805">Transcription regulation</keyword>
<comment type="caution">
    <text evidence="16">The sequence shown here is derived from an EMBL/GenBank/DDBJ whole genome shotgun (WGS) entry which is preliminary data.</text>
</comment>
<dbReference type="Pfam" id="PF01853">
    <property type="entry name" value="MOZ_SAS"/>
    <property type="match status" value="1"/>
</dbReference>
<proteinExistence type="inferred from homology"/>
<evidence type="ECO:0000256" key="9">
    <source>
        <dbReference type="ARBA" id="ARBA00023015"/>
    </source>
</evidence>
<accession>A0A0V1FBG7</accession>
<dbReference type="Gene3D" id="2.30.30.140">
    <property type="match status" value="1"/>
</dbReference>
<dbReference type="InterPro" id="IPR016181">
    <property type="entry name" value="Acyl_CoA_acyltransferase"/>
</dbReference>
<feature type="transmembrane region" description="Helical" evidence="14">
    <location>
        <begin position="678"/>
        <end position="696"/>
    </location>
</feature>
<keyword evidence="4 16" id="KW-0808">Transferase</keyword>
<name>A0A0V1FBG7_TRIPS</name>
<dbReference type="PROSITE" id="PS51726">
    <property type="entry name" value="MYST_HAT"/>
    <property type="match status" value="1"/>
</dbReference>
<dbReference type="AlphaFoldDB" id="A0A0V1FBG7"/>
<dbReference type="InterPro" id="IPR016197">
    <property type="entry name" value="Chromo-like_dom_sf"/>
</dbReference>
<dbReference type="InterPro" id="IPR002717">
    <property type="entry name" value="HAT_MYST-type"/>
</dbReference>
<dbReference type="InterPro" id="IPR036388">
    <property type="entry name" value="WH-like_DNA-bd_sf"/>
</dbReference>
<evidence type="ECO:0000256" key="10">
    <source>
        <dbReference type="ARBA" id="ARBA00023163"/>
    </source>
</evidence>
<evidence type="ECO:0000256" key="11">
    <source>
        <dbReference type="ARBA" id="ARBA00023242"/>
    </source>
</evidence>
<feature type="domain" description="MYST-type HAT" evidence="15">
    <location>
        <begin position="132"/>
        <end position="406"/>
    </location>
</feature>
<sequence length="802" mass="92465">MEEKSISQYRGRDESEALLSQKKLDYDVSLPALNAVYYVTRSNGEKRRGKVLSIRSESSTVSTLECYVHYLRESSRMDEWVTLDRIGELYGVSRTTGMTDSSGLKTRSKLKHDTLNGDISSCEEDVDERENSMVRNIDYIQMGNFRIKAWYSSRYPLEYCEKLLFICDRCAKYMLLAKSLKEHMKKCSQRPLPGKQVYRKDNLVVIEVDGDKNKLYCQFLALLGKLFIYHKAVCFLVQEFFFYVLYELDEDNGYHMAGFYSKEKNSECNNLACISVFPQYQKKSYGLFLIQLSYAISTRIGIPAGPERPLSDLGKRAYRSYFAWVIIQMFGKNVGQFITLDEIVHKTAIRLEDIQETLQEMNITYYYGGRHGVFVSEELLAKCVSSPGFHEPKLKLDPLCLTFSAPSAQKQHLKQRLDLTFMVIGERDGRLYSFAEITRFFLQICLPSFAIRCVSYRHLRTESLSESLDTLDFLNETSSDEVSESFELCNVFGDDSFFGFRWYSQLLNFVQSTLDVPWWIAIATTATLLRLAMFPITTVSNQRMHAAFHNATPEMVAHHRRIAQARKKIDLKSILEAEADYAEYCALRNLPTVGSQLFNIIISVSVFSTQFFALKRIAEKHCVGFETGGVSFFENLTDQSALLALITSFTYFTWMFIRMEQTTNIGGKRTVTNTVGRILVATLSTGSLFIFANMPATTLCFCTVDFAINTTLANLYWTRWYRNVFRIPHPIMFLNSEHEAFADMPLQLSEGVESARGKIRAVRRANISRLRSEGRSFLLYDPDEISEMFKRWFRKLTSRKKQ</sequence>
<keyword evidence="12" id="KW-0012">Acyltransferase</keyword>
<feature type="transmembrane region" description="Helical" evidence="14">
    <location>
        <begin position="640"/>
        <end position="657"/>
    </location>
</feature>
<dbReference type="InterPro" id="IPR025995">
    <property type="entry name" value="Tudor-knot"/>
</dbReference>
<organism evidence="16 17">
    <name type="scientific">Trichinella pseudospiralis</name>
    <name type="common">Parasitic roundworm</name>
    <dbReference type="NCBI Taxonomy" id="6337"/>
    <lineage>
        <taxon>Eukaryota</taxon>
        <taxon>Metazoa</taxon>
        <taxon>Ecdysozoa</taxon>
        <taxon>Nematoda</taxon>
        <taxon>Enoplea</taxon>
        <taxon>Dorylaimia</taxon>
        <taxon>Trichinellida</taxon>
        <taxon>Trichinellidae</taxon>
        <taxon>Trichinella</taxon>
    </lineage>
</organism>
<gene>
    <name evidence="16" type="primary">Kat8</name>
    <name evidence="16" type="ORF">T4D_724</name>
</gene>
<evidence type="ECO:0000259" key="15">
    <source>
        <dbReference type="PROSITE" id="PS51726"/>
    </source>
</evidence>
<evidence type="ECO:0000256" key="6">
    <source>
        <dbReference type="ARBA" id="ARBA00022771"/>
    </source>
</evidence>
<keyword evidence="14" id="KW-0812">Transmembrane</keyword>
<evidence type="ECO:0000256" key="4">
    <source>
        <dbReference type="ARBA" id="ARBA00022679"/>
    </source>
</evidence>
<keyword evidence="14" id="KW-1133">Transmembrane helix</keyword>
<dbReference type="PANTHER" id="PTHR10615:SF219">
    <property type="entry name" value="HISTONE ACETYLTRANSFERASE KAT5"/>
    <property type="match status" value="1"/>
</dbReference>